<dbReference type="InterPro" id="IPR011006">
    <property type="entry name" value="CheY-like_superfamily"/>
</dbReference>
<evidence type="ECO:0000313" key="5">
    <source>
        <dbReference type="Proteomes" id="UP000005713"/>
    </source>
</evidence>
<dbReference type="GO" id="GO:0000160">
    <property type="term" value="P:phosphorelay signal transduction system"/>
    <property type="evidence" value="ECO:0007669"/>
    <property type="project" value="InterPro"/>
</dbReference>
<keyword evidence="4" id="KW-0418">Kinase</keyword>
<dbReference type="Gene3D" id="3.40.50.2300">
    <property type="match status" value="1"/>
</dbReference>
<evidence type="ECO:0000256" key="1">
    <source>
        <dbReference type="ARBA" id="ARBA00022553"/>
    </source>
</evidence>
<dbReference type="InterPro" id="IPR001789">
    <property type="entry name" value="Sig_transdc_resp-reg_receiver"/>
</dbReference>
<name>A3K8Q8_SAGS3</name>
<keyword evidence="5" id="KW-1185">Reference proteome</keyword>
<evidence type="ECO:0000313" key="4">
    <source>
        <dbReference type="EMBL" id="EBA06496.1"/>
    </source>
</evidence>
<accession>A3K8Q8</accession>
<dbReference type="InterPro" id="IPR050595">
    <property type="entry name" value="Bact_response_regulator"/>
</dbReference>
<dbReference type="EMBL" id="AAYA01000015">
    <property type="protein sequence ID" value="EBA06496.1"/>
    <property type="molecule type" value="Genomic_DNA"/>
</dbReference>
<feature type="domain" description="Response regulatory" evidence="3">
    <location>
        <begin position="5"/>
        <end position="119"/>
    </location>
</feature>
<feature type="modified residue" description="4-aspartylphosphate" evidence="2">
    <location>
        <position position="55"/>
    </location>
</feature>
<evidence type="ECO:0000259" key="3">
    <source>
        <dbReference type="PROSITE" id="PS50110"/>
    </source>
</evidence>
<dbReference type="PANTHER" id="PTHR44591:SF3">
    <property type="entry name" value="RESPONSE REGULATORY DOMAIN-CONTAINING PROTEIN"/>
    <property type="match status" value="1"/>
</dbReference>
<dbReference type="Proteomes" id="UP000005713">
    <property type="component" value="Unassembled WGS sequence"/>
</dbReference>
<dbReference type="GO" id="GO:0016301">
    <property type="term" value="F:kinase activity"/>
    <property type="evidence" value="ECO:0007669"/>
    <property type="project" value="UniProtKB-KW"/>
</dbReference>
<keyword evidence="1 2" id="KW-0597">Phosphoprotein</keyword>
<dbReference type="OrthoDB" id="582170at2"/>
<evidence type="ECO:0000256" key="2">
    <source>
        <dbReference type="PROSITE-ProRule" id="PRU00169"/>
    </source>
</evidence>
<dbReference type="PANTHER" id="PTHR44591">
    <property type="entry name" value="STRESS RESPONSE REGULATOR PROTEIN 1"/>
    <property type="match status" value="1"/>
</dbReference>
<dbReference type="SMART" id="SM00448">
    <property type="entry name" value="REC"/>
    <property type="match status" value="1"/>
</dbReference>
<dbReference type="Pfam" id="PF00072">
    <property type="entry name" value="Response_reg"/>
    <property type="match status" value="1"/>
</dbReference>
<reference evidence="4 5" key="1">
    <citation type="submission" date="2006-06" db="EMBL/GenBank/DDBJ databases">
        <authorList>
            <person name="Moran M.A."/>
            <person name="Ferriera S."/>
            <person name="Johnson J."/>
            <person name="Kravitz S."/>
            <person name="Beeson K."/>
            <person name="Sutton G."/>
            <person name="Rogers Y.-H."/>
            <person name="Friedman R."/>
            <person name="Frazier M."/>
            <person name="Venter J.C."/>
        </authorList>
    </citation>
    <scope>NUCLEOTIDE SEQUENCE [LARGE SCALE GENOMIC DNA]</scope>
    <source>
        <strain evidence="4 5">E-37</strain>
    </source>
</reference>
<gene>
    <name evidence="4" type="ORF">SSE37_14874</name>
</gene>
<organism evidence="4 5">
    <name type="scientific">Sagittula stellata (strain ATCC 700073 / DSM 11524 / E-37)</name>
    <dbReference type="NCBI Taxonomy" id="388399"/>
    <lineage>
        <taxon>Bacteria</taxon>
        <taxon>Pseudomonadati</taxon>
        <taxon>Pseudomonadota</taxon>
        <taxon>Alphaproteobacteria</taxon>
        <taxon>Rhodobacterales</taxon>
        <taxon>Roseobacteraceae</taxon>
        <taxon>Sagittula</taxon>
    </lineage>
</organism>
<protein>
    <submittedName>
        <fullName evidence="4">Sensory box sensor histidine kinase/response regulator</fullName>
    </submittedName>
</protein>
<sequence length="122" mass="12977">MPDKRVLIVDDNADLARLMAEICRVLGHDALVAQDLNSGLEALTAGPRVALTLVDVSLPGGRNGFDFVDQARAIQPDLVYALMSGLGSSAERPAHHEDTTVLQKPIPMDQLKAILGGLKKAP</sequence>
<comment type="caution">
    <text evidence="4">The sequence shown here is derived from an EMBL/GenBank/DDBJ whole genome shotgun (WGS) entry which is preliminary data.</text>
</comment>
<dbReference type="eggNOG" id="COG0745">
    <property type="taxonomic scope" value="Bacteria"/>
</dbReference>
<dbReference type="PROSITE" id="PS50110">
    <property type="entry name" value="RESPONSE_REGULATORY"/>
    <property type="match status" value="1"/>
</dbReference>
<keyword evidence="4" id="KW-0808">Transferase</keyword>
<dbReference type="AlphaFoldDB" id="A3K8Q8"/>
<dbReference type="SUPFAM" id="SSF52172">
    <property type="entry name" value="CheY-like"/>
    <property type="match status" value="1"/>
</dbReference>
<dbReference type="RefSeq" id="WP_005862513.1">
    <property type="nucleotide sequence ID" value="NZ_AAYA01000015.1"/>
</dbReference>
<proteinExistence type="predicted"/>